<reference evidence="11" key="1">
    <citation type="submission" date="2018-05" db="EMBL/GenBank/DDBJ databases">
        <authorList>
            <person name="Lanie J.A."/>
            <person name="Ng W.-L."/>
            <person name="Kazmierczak K.M."/>
            <person name="Andrzejewski T.M."/>
            <person name="Davidsen T.M."/>
            <person name="Wayne K.J."/>
            <person name="Tettelin H."/>
            <person name="Glass J.I."/>
            <person name="Rusch D."/>
            <person name="Podicherti R."/>
            <person name="Tsui H.-C.T."/>
            <person name="Winkler M.E."/>
        </authorList>
    </citation>
    <scope>NUCLEOTIDE SEQUENCE</scope>
</reference>
<evidence type="ECO:0000256" key="3">
    <source>
        <dbReference type="ARBA" id="ARBA00022475"/>
    </source>
</evidence>
<sequence>MSMNREQRRMMQRQGEVDADGEPIRTRREAPQQRSKEERTSPLQFFRECRAELRKVAWPTRSETLNYTIVVVITITIVTVLVAGLDWLFSNSILELFDV</sequence>
<evidence type="ECO:0008006" key="12">
    <source>
        <dbReference type="Google" id="ProtNLM"/>
    </source>
</evidence>
<dbReference type="InterPro" id="IPR001901">
    <property type="entry name" value="Translocase_SecE/Sec61-g"/>
</dbReference>
<evidence type="ECO:0000256" key="10">
    <source>
        <dbReference type="SAM" id="Phobius"/>
    </source>
</evidence>
<proteinExistence type="inferred from homology"/>
<keyword evidence="4 10" id="KW-0812">Transmembrane</keyword>
<protein>
    <recommendedName>
        <fullName evidence="12">Protein translocase subunit SecE</fullName>
    </recommendedName>
</protein>
<dbReference type="GO" id="GO:0043952">
    <property type="term" value="P:protein transport by the Sec complex"/>
    <property type="evidence" value="ECO:0007669"/>
    <property type="project" value="TreeGrafter"/>
</dbReference>
<dbReference type="GO" id="GO:0009306">
    <property type="term" value="P:protein secretion"/>
    <property type="evidence" value="ECO:0007669"/>
    <property type="project" value="InterPro"/>
</dbReference>
<evidence type="ECO:0000256" key="2">
    <source>
        <dbReference type="ARBA" id="ARBA00022448"/>
    </source>
</evidence>
<evidence type="ECO:0000256" key="8">
    <source>
        <dbReference type="ARBA" id="ARBA00023136"/>
    </source>
</evidence>
<keyword evidence="8 10" id="KW-0472">Membrane</keyword>
<evidence type="ECO:0000256" key="6">
    <source>
        <dbReference type="ARBA" id="ARBA00022989"/>
    </source>
</evidence>
<keyword evidence="2" id="KW-0813">Transport</keyword>
<organism evidence="11">
    <name type="scientific">marine metagenome</name>
    <dbReference type="NCBI Taxonomy" id="408172"/>
    <lineage>
        <taxon>unclassified sequences</taxon>
        <taxon>metagenomes</taxon>
        <taxon>ecological metagenomes</taxon>
    </lineage>
</organism>
<dbReference type="Gene3D" id="1.20.5.1030">
    <property type="entry name" value="Preprotein translocase secy subunit"/>
    <property type="match status" value="1"/>
</dbReference>
<evidence type="ECO:0000256" key="9">
    <source>
        <dbReference type="SAM" id="MobiDB-lite"/>
    </source>
</evidence>
<comment type="subcellular location">
    <subcellularLocation>
        <location evidence="1">Membrane</location>
    </subcellularLocation>
</comment>
<evidence type="ECO:0000313" key="11">
    <source>
        <dbReference type="EMBL" id="SVA83860.1"/>
    </source>
</evidence>
<evidence type="ECO:0000256" key="1">
    <source>
        <dbReference type="ARBA" id="ARBA00004370"/>
    </source>
</evidence>
<name>A0A381Z3T0_9ZZZZ</name>
<dbReference type="Pfam" id="PF00584">
    <property type="entry name" value="SecE"/>
    <property type="match status" value="1"/>
</dbReference>
<dbReference type="GO" id="GO:0005886">
    <property type="term" value="C:plasma membrane"/>
    <property type="evidence" value="ECO:0007669"/>
    <property type="project" value="TreeGrafter"/>
</dbReference>
<evidence type="ECO:0000256" key="7">
    <source>
        <dbReference type="ARBA" id="ARBA00023010"/>
    </source>
</evidence>
<dbReference type="GO" id="GO:0008320">
    <property type="term" value="F:protein transmembrane transporter activity"/>
    <property type="evidence" value="ECO:0007669"/>
    <property type="project" value="InterPro"/>
</dbReference>
<dbReference type="InterPro" id="IPR038379">
    <property type="entry name" value="SecE_sf"/>
</dbReference>
<dbReference type="PANTHER" id="PTHR33910:SF1">
    <property type="entry name" value="PROTEIN TRANSLOCASE SUBUNIT SECE"/>
    <property type="match status" value="1"/>
</dbReference>
<dbReference type="GO" id="GO:0006886">
    <property type="term" value="P:intracellular protein transport"/>
    <property type="evidence" value="ECO:0007669"/>
    <property type="project" value="InterPro"/>
</dbReference>
<dbReference type="PROSITE" id="PS01067">
    <property type="entry name" value="SECE_SEC61G"/>
    <property type="match status" value="1"/>
</dbReference>
<dbReference type="EMBL" id="UINC01019828">
    <property type="protein sequence ID" value="SVA83860.1"/>
    <property type="molecule type" value="Genomic_DNA"/>
</dbReference>
<dbReference type="NCBIfam" id="TIGR00964">
    <property type="entry name" value="secE_bact"/>
    <property type="match status" value="1"/>
</dbReference>
<dbReference type="AlphaFoldDB" id="A0A381Z3T0"/>
<dbReference type="InterPro" id="IPR005807">
    <property type="entry name" value="SecE_bac"/>
</dbReference>
<evidence type="ECO:0000256" key="4">
    <source>
        <dbReference type="ARBA" id="ARBA00022692"/>
    </source>
</evidence>
<dbReference type="PANTHER" id="PTHR33910">
    <property type="entry name" value="PROTEIN TRANSLOCASE SUBUNIT SECE"/>
    <property type="match status" value="1"/>
</dbReference>
<keyword evidence="5" id="KW-0653">Protein transport</keyword>
<feature type="region of interest" description="Disordered" evidence="9">
    <location>
        <begin position="1"/>
        <end position="41"/>
    </location>
</feature>
<keyword evidence="7" id="KW-0811">Translocation</keyword>
<accession>A0A381Z3T0</accession>
<gene>
    <name evidence="11" type="ORF">METZ01_LOCUS136714</name>
</gene>
<dbReference type="GO" id="GO:0006605">
    <property type="term" value="P:protein targeting"/>
    <property type="evidence" value="ECO:0007669"/>
    <property type="project" value="InterPro"/>
</dbReference>
<keyword evidence="3" id="KW-1003">Cell membrane</keyword>
<evidence type="ECO:0000256" key="5">
    <source>
        <dbReference type="ARBA" id="ARBA00022927"/>
    </source>
</evidence>
<dbReference type="HAMAP" id="MF_00422">
    <property type="entry name" value="SecE"/>
    <property type="match status" value="1"/>
</dbReference>
<feature type="compositionally biased region" description="Basic and acidic residues" evidence="9">
    <location>
        <begin position="22"/>
        <end position="40"/>
    </location>
</feature>
<keyword evidence="6 10" id="KW-1133">Transmembrane helix</keyword>
<feature type="transmembrane region" description="Helical" evidence="10">
    <location>
        <begin position="64"/>
        <end position="89"/>
    </location>
</feature>